<dbReference type="Gene3D" id="2.40.30.110">
    <property type="entry name" value="Aminomethyltransferase beta-barrel domains"/>
    <property type="match status" value="1"/>
</dbReference>
<dbReference type="Pfam" id="PF08669">
    <property type="entry name" value="GCV_T_C"/>
    <property type="match status" value="1"/>
</dbReference>
<dbReference type="EC" id="2.1.2.10" evidence="2"/>
<dbReference type="InterPro" id="IPR022903">
    <property type="entry name" value="GcvT_bac"/>
</dbReference>
<dbReference type="InterPro" id="IPR028896">
    <property type="entry name" value="GcvT/YgfZ/DmdA"/>
</dbReference>
<dbReference type="GO" id="GO:0008483">
    <property type="term" value="F:transaminase activity"/>
    <property type="evidence" value="ECO:0007669"/>
    <property type="project" value="UniProtKB-KW"/>
</dbReference>
<dbReference type="AlphaFoldDB" id="A0A6J7GSI0"/>
<evidence type="ECO:0000259" key="8">
    <source>
        <dbReference type="Pfam" id="PF08669"/>
    </source>
</evidence>
<dbReference type="SUPFAM" id="SSF103025">
    <property type="entry name" value="Folate-binding domain"/>
    <property type="match status" value="1"/>
</dbReference>
<dbReference type="GO" id="GO:0006546">
    <property type="term" value="P:glycine catabolic process"/>
    <property type="evidence" value="ECO:0007669"/>
    <property type="project" value="InterPro"/>
</dbReference>
<evidence type="ECO:0000313" key="9">
    <source>
        <dbReference type="EMBL" id="CAB4907213.1"/>
    </source>
</evidence>
<reference evidence="9" key="1">
    <citation type="submission" date="2020-05" db="EMBL/GenBank/DDBJ databases">
        <authorList>
            <person name="Chiriac C."/>
            <person name="Salcher M."/>
            <person name="Ghai R."/>
            <person name="Kavagutti S V."/>
        </authorList>
    </citation>
    <scope>NUCLEOTIDE SEQUENCE</scope>
</reference>
<evidence type="ECO:0000256" key="2">
    <source>
        <dbReference type="ARBA" id="ARBA00012616"/>
    </source>
</evidence>
<proteinExistence type="inferred from homology"/>
<dbReference type="InterPro" id="IPR006222">
    <property type="entry name" value="GCVT_N"/>
</dbReference>
<comment type="similarity">
    <text evidence="1">Belongs to the GcvT family.</text>
</comment>
<keyword evidence="3" id="KW-0032">Aminotransferase</keyword>
<evidence type="ECO:0000256" key="1">
    <source>
        <dbReference type="ARBA" id="ARBA00008609"/>
    </source>
</evidence>
<evidence type="ECO:0000256" key="3">
    <source>
        <dbReference type="ARBA" id="ARBA00022576"/>
    </source>
</evidence>
<dbReference type="PIRSF" id="PIRSF006487">
    <property type="entry name" value="GcvT"/>
    <property type="match status" value="1"/>
</dbReference>
<sequence>MQRVAGHDFRRLKYRAIVTQNLRTTPLHSRHLGLGAKMADFGGWDMPIEYTGVLGEHAAVRECVGLFDVSHMGKVLVRGSGALSHLNRLLTNDLHRIADGQAQYSLMCDADGGVIDDLIVYRWNDSEFMIIPNASNASDVVHQLRSDNAADVEVIDHHDQRGIIAVQGPRSAALLERLGLPVNHEYMSVMATRYKDSDIAACRSGYTGELGFEIVAPAEVIPDLWDELLERGVDLGVQPAGLGARDTLRTEMGYPLHGHELSREISPVQARLGWAVGWDKTAFVGREALSVERAAGPRRVLRAVQAIDRAIPRAHMSVQSAAGREIGEVTSGTFSPTLKMGIGLALLDPAIAVGDRVFIDVRGRLGEFEVVATPFVPAHTR</sequence>
<dbReference type="NCBIfam" id="TIGR00528">
    <property type="entry name" value="gcvT"/>
    <property type="match status" value="1"/>
</dbReference>
<dbReference type="Gene3D" id="4.10.1250.10">
    <property type="entry name" value="Aminomethyltransferase fragment"/>
    <property type="match status" value="1"/>
</dbReference>
<gene>
    <name evidence="9" type="ORF">UFOPK3610_00520</name>
</gene>
<dbReference type="SUPFAM" id="SSF101790">
    <property type="entry name" value="Aminomethyltransferase beta-barrel domain"/>
    <property type="match status" value="1"/>
</dbReference>
<dbReference type="GO" id="GO:0005960">
    <property type="term" value="C:glycine cleavage complex"/>
    <property type="evidence" value="ECO:0007669"/>
    <property type="project" value="InterPro"/>
</dbReference>
<dbReference type="FunFam" id="4.10.1250.10:FF:000001">
    <property type="entry name" value="Aminomethyltransferase"/>
    <property type="match status" value="1"/>
</dbReference>
<name>A0A6J7GSI0_9ZZZZ</name>
<dbReference type="PANTHER" id="PTHR43757:SF2">
    <property type="entry name" value="AMINOMETHYLTRANSFERASE, MITOCHONDRIAL"/>
    <property type="match status" value="1"/>
</dbReference>
<dbReference type="InterPro" id="IPR027266">
    <property type="entry name" value="TrmE/GcvT-like"/>
</dbReference>
<dbReference type="InterPro" id="IPR013977">
    <property type="entry name" value="GcvT_C"/>
</dbReference>
<dbReference type="GO" id="GO:0005829">
    <property type="term" value="C:cytosol"/>
    <property type="evidence" value="ECO:0007669"/>
    <property type="project" value="TreeGrafter"/>
</dbReference>
<dbReference type="InterPro" id="IPR029043">
    <property type="entry name" value="GcvT/YgfZ_C"/>
</dbReference>
<dbReference type="PANTHER" id="PTHR43757">
    <property type="entry name" value="AMINOMETHYLTRANSFERASE"/>
    <property type="match status" value="1"/>
</dbReference>
<organism evidence="9">
    <name type="scientific">freshwater metagenome</name>
    <dbReference type="NCBI Taxonomy" id="449393"/>
    <lineage>
        <taxon>unclassified sequences</taxon>
        <taxon>metagenomes</taxon>
        <taxon>ecological metagenomes</taxon>
    </lineage>
</organism>
<dbReference type="FunFam" id="3.30.70.1400:FF:000001">
    <property type="entry name" value="Aminomethyltransferase"/>
    <property type="match status" value="1"/>
</dbReference>
<protein>
    <recommendedName>
        <fullName evidence="2">aminomethyltransferase</fullName>
        <ecNumber evidence="2">2.1.2.10</ecNumber>
    </recommendedName>
    <alternativeName>
        <fullName evidence="5">Glycine cleavage system T protein</fullName>
    </alternativeName>
</protein>
<evidence type="ECO:0000259" key="7">
    <source>
        <dbReference type="Pfam" id="PF01571"/>
    </source>
</evidence>
<dbReference type="GO" id="GO:0004047">
    <property type="term" value="F:aminomethyltransferase activity"/>
    <property type="evidence" value="ECO:0007669"/>
    <property type="project" value="UniProtKB-EC"/>
</dbReference>
<dbReference type="Gene3D" id="3.30.70.1400">
    <property type="entry name" value="Aminomethyltransferase beta-barrel domains"/>
    <property type="match status" value="1"/>
</dbReference>
<evidence type="ECO:0000256" key="4">
    <source>
        <dbReference type="ARBA" id="ARBA00022679"/>
    </source>
</evidence>
<keyword evidence="4" id="KW-0808">Transferase</keyword>
<dbReference type="NCBIfam" id="NF001567">
    <property type="entry name" value="PRK00389.1"/>
    <property type="match status" value="1"/>
</dbReference>
<dbReference type="HAMAP" id="MF_00259">
    <property type="entry name" value="GcvT"/>
    <property type="match status" value="1"/>
</dbReference>
<dbReference type="Pfam" id="PF01571">
    <property type="entry name" value="GCV_T"/>
    <property type="match status" value="1"/>
</dbReference>
<accession>A0A6J7GSI0</accession>
<comment type="catalytic activity">
    <reaction evidence="6">
        <text>N(6)-[(R)-S(8)-aminomethyldihydrolipoyl]-L-lysyl-[protein] + (6S)-5,6,7,8-tetrahydrofolate = N(6)-[(R)-dihydrolipoyl]-L-lysyl-[protein] + (6R)-5,10-methylene-5,6,7,8-tetrahydrofolate + NH4(+)</text>
        <dbReference type="Rhea" id="RHEA:16945"/>
        <dbReference type="Rhea" id="RHEA-COMP:10475"/>
        <dbReference type="Rhea" id="RHEA-COMP:10492"/>
        <dbReference type="ChEBI" id="CHEBI:15636"/>
        <dbReference type="ChEBI" id="CHEBI:28938"/>
        <dbReference type="ChEBI" id="CHEBI:57453"/>
        <dbReference type="ChEBI" id="CHEBI:83100"/>
        <dbReference type="ChEBI" id="CHEBI:83143"/>
        <dbReference type="EC" id="2.1.2.10"/>
    </reaction>
</comment>
<evidence type="ECO:0000256" key="6">
    <source>
        <dbReference type="ARBA" id="ARBA00047665"/>
    </source>
</evidence>
<feature type="domain" description="Aminomethyltransferase C-terminal" evidence="8">
    <location>
        <begin position="308"/>
        <end position="376"/>
    </location>
</feature>
<dbReference type="InterPro" id="IPR006223">
    <property type="entry name" value="GcvT"/>
</dbReference>
<feature type="domain" description="GCVT N-terminal" evidence="7">
    <location>
        <begin position="27"/>
        <end position="280"/>
    </location>
</feature>
<evidence type="ECO:0000256" key="5">
    <source>
        <dbReference type="ARBA" id="ARBA00031395"/>
    </source>
</evidence>
<dbReference type="Gene3D" id="3.30.1360.120">
    <property type="entry name" value="Probable tRNA modification gtpase trme, domain 1"/>
    <property type="match status" value="1"/>
</dbReference>
<dbReference type="EMBL" id="CAFBMR010000012">
    <property type="protein sequence ID" value="CAB4907213.1"/>
    <property type="molecule type" value="Genomic_DNA"/>
</dbReference>